<dbReference type="Pfam" id="PF00482">
    <property type="entry name" value="T2SSF"/>
    <property type="match status" value="2"/>
</dbReference>
<dbReference type="STRING" id="411473.RUMCAL_02401"/>
<dbReference type="HOGENOM" id="CLU_035032_2_2_9"/>
<evidence type="ECO:0000256" key="2">
    <source>
        <dbReference type="ARBA" id="ARBA00005745"/>
    </source>
</evidence>
<evidence type="ECO:0000313" key="10">
    <source>
        <dbReference type="EMBL" id="ERJ92497.1"/>
    </source>
</evidence>
<dbReference type="PATRIC" id="fig|411473.3.peg.2000"/>
<evidence type="ECO:0000256" key="6">
    <source>
        <dbReference type="ARBA" id="ARBA00022989"/>
    </source>
</evidence>
<gene>
    <name evidence="10" type="ORF">RUMCAL_02401</name>
</gene>
<keyword evidence="5 8" id="KW-0812">Transmembrane</keyword>
<keyword evidence="3" id="KW-1003">Cell membrane</keyword>
<keyword evidence="6 8" id="KW-1133">Transmembrane helix</keyword>
<dbReference type="PRINTS" id="PR00812">
    <property type="entry name" value="BCTERIALGSPF"/>
</dbReference>
<evidence type="ECO:0000256" key="5">
    <source>
        <dbReference type="ARBA" id="ARBA00022692"/>
    </source>
</evidence>
<evidence type="ECO:0000256" key="4">
    <source>
        <dbReference type="ARBA" id="ARBA00022519"/>
    </source>
</evidence>
<evidence type="ECO:0000313" key="11">
    <source>
        <dbReference type="Proteomes" id="UP000016662"/>
    </source>
</evidence>
<reference evidence="10 11" key="1">
    <citation type="submission" date="2013-07" db="EMBL/GenBank/DDBJ databases">
        <authorList>
            <person name="Weinstock G."/>
            <person name="Sodergren E."/>
            <person name="Wylie T."/>
            <person name="Fulton L."/>
            <person name="Fulton R."/>
            <person name="Fronick C."/>
            <person name="O'Laughlin M."/>
            <person name="Godfrey J."/>
            <person name="Miner T."/>
            <person name="Herter B."/>
            <person name="Appelbaum E."/>
            <person name="Cordes M."/>
            <person name="Lek S."/>
            <person name="Wollam A."/>
            <person name="Pepin K.H."/>
            <person name="Palsikar V.B."/>
            <person name="Mitreva M."/>
            <person name="Wilson R.K."/>
        </authorList>
    </citation>
    <scope>NUCLEOTIDE SEQUENCE [LARGE SCALE GENOMIC DNA]</scope>
    <source>
        <strain evidence="10 11">ATCC 27760</strain>
    </source>
</reference>
<dbReference type="Gene3D" id="1.20.81.30">
    <property type="entry name" value="Type II secretion system (T2SS), domain F"/>
    <property type="match status" value="2"/>
</dbReference>
<accession>U2KJM3</accession>
<feature type="transmembrane region" description="Helical" evidence="8">
    <location>
        <begin position="204"/>
        <end position="222"/>
    </location>
</feature>
<proteinExistence type="inferred from homology"/>
<comment type="subcellular location">
    <subcellularLocation>
        <location evidence="1">Cell inner membrane</location>
        <topology evidence="1">Multi-pass membrane protein</topology>
    </subcellularLocation>
</comment>
<dbReference type="InterPro" id="IPR003004">
    <property type="entry name" value="GspF/PilC"/>
</dbReference>
<dbReference type="InterPro" id="IPR018076">
    <property type="entry name" value="T2SS_GspF_dom"/>
</dbReference>
<sequence length="406" mass="44696">MSGKMVRGTLAASDPEALLNELKKKDLFLLDYTQTSKTSFGSKLKAKELTDFCRQLGSLLDAGVSVIQSFNIISNRASISKFARKCFSDITTDLKHGKALSDAMADQGKVFPELLISMVRAGEASGKIGDTFINMGEHFQKQQRIKSQVKGALAYPLVLVILLVLVIIVMFTFILPMFGDMFTDMELPLMTRILMGMSDFLTHYWYVAIGVVAAIVVVFVMLMRTPASRLVIDRMIVHLPKIGNLVRIVYTASFSRTLASLYTSGLSILNALQISRDTVNNSYLRSQFDDCIKSIRVGNALSESIMAMDGFDSKLGDTIKVGEETGKLDAMLLSTADDYEYESSAAIKSMMSIIEPLMIVILGVVVAGVMVSVLVPMYSMYGNIDENTGAVFSWLAQTAGRFLNRF</sequence>
<comment type="similarity">
    <text evidence="2">Belongs to the GSP F family.</text>
</comment>
<dbReference type="EMBL" id="AWVF01000293">
    <property type="protein sequence ID" value="ERJ92497.1"/>
    <property type="molecule type" value="Genomic_DNA"/>
</dbReference>
<dbReference type="InterPro" id="IPR042094">
    <property type="entry name" value="T2SS_GspF_sf"/>
</dbReference>
<evidence type="ECO:0000256" key="8">
    <source>
        <dbReference type="SAM" id="Phobius"/>
    </source>
</evidence>
<feature type="transmembrane region" description="Helical" evidence="8">
    <location>
        <begin position="357"/>
        <end position="378"/>
    </location>
</feature>
<dbReference type="FunFam" id="1.20.81.30:FF:000001">
    <property type="entry name" value="Type II secretion system protein F"/>
    <property type="match status" value="1"/>
</dbReference>
<dbReference type="eggNOG" id="COG1459">
    <property type="taxonomic scope" value="Bacteria"/>
</dbReference>
<dbReference type="GO" id="GO:0005886">
    <property type="term" value="C:plasma membrane"/>
    <property type="evidence" value="ECO:0007669"/>
    <property type="project" value="UniProtKB-SubCell"/>
</dbReference>
<dbReference type="GO" id="GO:0015628">
    <property type="term" value="P:protein secretion by the type II secretion system"/>
    <property type="evidence" value="ECO:0007669"/>
    <property type="project" value="TreeGrafter"/>
</dbReference>
<comment type="caution">
    <text evidence="10">The sequence shown here is derived from an EMBL/GenBank/DDBJ whole genome shotgun (WGS) entry which is preliminary data.</text>
</comment>
<feature type="transmembrane region" description="Helical" evidence="8">
    <location>
        <begin position="153"/>
        <end position="178"/>
    </location>
</feature>
<evidence type="ECO:0000256" key="7">
    <source>
        <dbReference type="ARBA" id="ARBA00023136"/>
    </source>
</evidence>
<keyword evidence="7 8" id="KW-0472">Membrane</keyword>
<evidence type="ECO:0000256" key="3">
    <source>
        <dbReference type="ARBA" id="ARBA00022475"/>
    </source>
</evidence>
<feature type="domain" description="Type II secretion system protein GspF" evidence="9">
    <location>
        <begin position="254"/>
        <end position="376"/>
    </location>
</feature>
<dbReference type="AlphaFoldDB" id="U2KJM3"/>
<name>U2KJM3_9FIRM</name>
<evidence type="ECO:0000259" key="9">
    <source>
        <dbReference type="Pfam" id="PF00482"/>
    </source>
</evidence>
<organism evidence="10 11">
    <name type="scientific">Ruminococcus callidus ATCC 27760</name>
    <dbReference type="NCBI Taxonomy" id="411473"/>
    <lineage>
        <taxon>Bacteria</taxon>
        <taxon>Bacillati</taxon>
        <taxon>Bacillota</taxon>
        <taxon>Clostridia</taxon>
        <taxon>Eubacteriales</taxon>
        <taxon>Oscillospiraceae</taxon>
        <taxon>Ruminococcus</taxon>
    </lineage>
</organism>
<dbReference type="PANTHER" id="PTHR30012">
    <property type="entry name" value="GENERAL SECRETION PATHWAY PROTEIN"/>
    <property type="match status" value="1"/>
</dbReference>
<evidence type="ECO:0000256" key="1">
    <source>
        <dbReference type="ARBA" id="ARBA00004429"/>
    </source>
</evidence>
<protein>
    <submittedName>
        <fullName evidence="10">Bacterial type II secretion system protein F domain protein</fullName>
    </submittedName>
</protein>
<keyword evidence="11" id="KW-1185">Reference proteome</keyword>
<keyword evidence="4" id="KW-0997">Cell inner membrane</keyword>
<dbReference type="Proteomes" id="UP000016662">
    <property type="component" value="Unassembled WGS sequence"/>
</dbReference>
<dbReference type="PANTHER" id="PTHR30012:SF0">
    <property type="entry name" value="TYPE II SECRETION SYSTEM PROTEIN F-RELATED"/>
    <property type="match status" value="1"/>
</dbReference>
<feature type="domain" description="Type II secretion system protein GspF" evidence="9">
    <location>
        <begin position="52"/>
        <end position="176"/>
    </location>
</feature>